<organism evidence="1">
    <name type="scientific">Amphimedon queenslandica</name>
    <name type="common">Sponge</name>
    <dbReference type="NCBI Taxonomy" id="400682"/>
    <lineage>
        <taxon>Eukaryota</taxon>
        <taxon>Metazoa</taxon>
        <taxon>Porifera</taxon>
        <taxon>Demospongiae</taxon>
        <taxon>Heteroscleromorpha</taxon>
        <taxon>Haplosclerida</taxon>
        <taxon>Niphatidae</taxon>
        <taxon>Amphimedon</taxon>
    </lineage>
</organism>
<dbReference type="EnsemblMetazoa" id="Aqu2.1.11606_001">
    <property type="protein sequence ID" value="Aqu2.1.11606_001"/>
    <property type="gene ID" value="Aqu2.1.11606"/>
</dbReference>
<sequence length="73" mass="7947">MGKPFYAGELLIPWIIAEKDRKIVAGHCDCMAGLGDTCSHIASLLWAIECTVVYNSSCHESTADCDTKENSLL</sequence>
<evidence type="ECO:0008006" key="2">
    <source>
        <dbReference type="Google" id="ProtNLM"/>
    </source>
</evidence>
<proteinExistence type="predicted"/>
<name>A0A1X7TAN1_AMPQE</name>
<protein>
    <recommendedName>
        <fullName evidence="2">SWIM-type domain-containing protein</fullName>
    </recommendedName>
</protein>
<evidence type="ECO:0000313" key="1">
    <source>
        <dbReference type="EnsemblMetazoa" id="Aqu2.1.11606_001"/>
    </source>
</evidence>
<dbReference type="AlphaFoldDB" id="A0A1X7TAN1"/>
<dbReference type="PANTHER" id="PTHR47526">
    <property type="entry name" value="ATP-DEPENDENT DNA HELICASE"/>
    <property type="match status" value="1"/>
</dbReference>
<dbReference type="InParanoid" id="A0A1X7TAN1"/>
<reference evidence="1" key="1">
    <citation type="submission" date="2017-05" db="UniProtKB">
        <authorList>
            <consortium name="EnsemblMetazoa"/>
        </authorList>
    </citation>
    <scope>IDENTIFICATION</scope>
</reference>
<accession>A0A1X7TAN1</accession>